<dbReference type="Gene3D" id="3.55.50.30">
    <property type="match status" value="1"/>
</dbReference>
<evidence type="ECO:0000313" key="4">
    <source>
        <dbReference type="Proteomes" id="UP000219559"/>
    </source>
</evidence>
<evidence type="ECO:0000259" key="1">
    <source>
        <dbReference type="Pfam" id="PF04773"/>
    </source>
</evidence>
<reference evidence="3 4" key="1">
    <citation type="submission" date="2017-04" db="EMBL/GenBank/DDBJ databases">
        <title>A new member of the family Flavobacteriaceae isolated from ascidians.</title>
        <authorList>
            <person name="Chen L."/>
        </authorList>
    </citation>
    <scope>NUCLEOTIDE SEQUENCE [LARGE SCALE GENOMIC DNA]</scope>
    <source>
        <strain evidence="3 4">HQA918</strain>
    </source>
</reference>
<organism evidence="3 4">
    <name type="scientific">Sediminicola luteus</name>
    <dbReference type="NCBI Taxonomy" id="319238"/>
    <lineage>
        <taxon>Bacteria</taxon>
        <taxon>Pseudomonadati</taxon>
        <taxon>Bacteroidota</taxon>
        <taxon>Flavobacteriia</taxon>
        <taxon>Flavobacteriales</taxon>
        <taxon>Flavobacteriaceae</taxon>
        <taxon>Sediminicola</taxon>
    </lineage>
</organism>
<protein>
    <recommendedName>
        <fullName evidence="5">Iron dicitrate transport regulator FecR</fullName>
    </recommendedName>
</protein>
<dbReference type="RefSeq" id="WP_097443637.1">
    <property type="nucleotide sequence ID" value="NZ_NBWU01000008.1"/>
</dbReference>
<dbReference type="AlphaFoldDB" id="A0A2A4G3L0"/>
<accession>A0A2A4G3L0</accession>
<evidence type="ECO:0000313" key="3">
    <source>
        <dbReference type="EMBL" id="PCE62550.1"/>
    </source>
</evidence>
<dbReference type="Gene3D" id="2.60.120.1440">
    <property type="match status" value="1"/>
</dbReference>
<gene>
    <name evidence="3" type="ORF">B7P33_18100</name>
</gene>
<dbReference type="PANTHER" id="PTHR30273">
    <property type="entry name" value="PERIPLASMIC SIGNAL SENSOR AND SIGMA FACTOR ACTIVATOR FECR-RELATED"/>
    <property type="match status" value="1"/>
</dbReference>
<dbReference type="InterPro" id="IPR006860">
    <property type="entry name" value="FecR"/>
</dbReference>
<dbReference type="Pfam" id="PF16344">
    <property type="entry name" value="FecR_C"/>
    <property type="match status" value="1"/>
</dbReference>
<feature type="domain" description="Protein FecR C-terminal" evidence="2">
    <location>
        <begin position="310"/>
        <end position="378"/>
    </location>
</feature>
<proteinExistence type="predicted"/>
<dbReference type="OrthoDB" id="649666at2"/>
<keyword evidence="4" id="KW-1185">Reference proteome</keyword>
<feature type="domain" description="FecR protein" evidence="1">
    <location>
        <begin position="169"/>
        <end position="268"/>
    </location>
</feature>
<dbReference type="InterPro" id="IPR012373">
    <property type="entry name" value="Ferrdict_sens_TM"/>
</dbReference>
<evidence type="ECO:0000259" key="2">
    <source>
        <dbReference type="Pfam" id="PF16344"/>
    </source>
</evidence>
<name>A0A2A4G3L0_9FLAO</name>
<dbReference type="EMBL" id="NBWU01000008">
    <property type="protein sequence ID" value="PCE62550.1"/>
    <property type="molecule type" value="Genomic_DNA"/>
</dbReference>
<comment type="caution">
    <text evidence="3">The sequence shown here is derived from an EMBL/GenBank/DDBJ whole genome shotgun (WGS) entry which is preliminary data.</text>
</comment>
<sequence length="379" mass="42339">MQLDIRILLKKIQGKLTPKEKVRFDRWYSESESHRAYFEKVRSEMEGEADDDIDPEEAWKTLSPKLGAIKEANTGRLTFWPWAAALVVAVASYAFYHTFTDTDIPEAIVVSRPKTISIGTDKATLILGDGSEVALEEGATHDSNAHKSDGKSIIYSTAQQGNANLSFNTLRIPRGGQFFVQLSDGTKVWLNSDTQLRYPVNFVKGGDRKVELIQGEAFFEVVSSHASGYGAFHVQHKEQNISVLGTQFNVKAYADEQEVATTLAEGKLKVSVSGNKELLLPGNQVVWQGDTLQQQAVDVYDHISWKEGMFSFKDRSLADIFKVLARWYDIEVDFQNQVAADTEFNGLFKKHQKIQDILTLMEGSGIATFTIEGNTVTIQ</sequence>
<evidence type="ECO:0008006" key="5">
    <source>
        <dbReference type="Google" id="ProtNLM"/>
    </source>
</evidence>
<dbReference type="GO" id="GO:0016989">
    <property type="term" value="F:sigma factor antagonist activity"/>
    <property type="evidence" value="ECO:0007669"/>
    <property type="project" value="TreeGrafter"/>
</dbReference>
<dbReference type="Proteomes" id="UP000219559">
    <property type="component" value="Unassembled WGS sequence"/>
</dbReference>
<dbReference type="InterPro" id="IPR032508">
    <property type="entry name" value="FecR_C"/>
</dbReference>
<dbReference type="Pfam" id="PF04773">
    <property type="entry name" value="FecR"/>
    <property type="match status" value="1"/>
</dbReference>
<dbReference type="PANTHER" id="PTHR30273:SF2">
    <property type="entry name" value="PROTEIN FECR"/>
    <property type="match status" value="1"/>
</dbReference>
<dbReference type="PIRSF" id="PIRSF018266">
    <property type="entry name" value="FecR"/>
    <property type="match status" value="1"/>
</dbReference>